<keyword evidence="1" id="KW-1133">Transmembrane helix</keyword>
<evidence type="ECO:0000256" key="1">
    <source>
        <dbReference type="SAM" id="Phobius"/>
    </source>
</evidence>
<dbReference type="RefSeq" id="WP_243567548.1">
    <property type="nucleotide sequence ID" value="NZ_BAAARD010000001.1"/>
</dbReference>
<dbReference type="EMBL" id="CP094533">
    <property type="protein sequence ID" value="UOE24673.1"/>
    <property type="molecule type" value="Genomic_DNA"/>
</dbReference>
<sequence>MDDARLDSLLRESAPPIAGRTARLREALSAVGAEARVTRRRRRGWALTAGLSGLLVVASAGAAAASPEVRQWLGWTPDRTISYLSTEGEACTAAFRLTYQQKQHGLVHSEAEVYETAMSAADRLDLTPARIAELVASQRAELQAADPASPWLALDAGDFEDWTVSETLNDALGLAFAERGIVRVDVASSVTCERAGR</sequence>
<gene>
    <name evidence="2" type="ORF">MTP13_09830</name>
</gene>
<protein>
    <submittedName>
        <fullName evidence="2">Uncharacterized protein</fullName>
    </submittedName>
</protein>
<organism evidence="2 3">
    <name type="scientific">Agromyces soli</name>
    <dbReference type="NCBI Taxonomy" id="659012"/>
    <lineage>
        <taxon>Bacteria</taxon>
        <taxon>Bacillati</taxon>
        <taxon>Actinomycetota</taxon>
        <taxon>Actinomycetes</taxon>
        <taxon>Micrococcales</taxon>
        <taxon>Microbacteriaceae</taxon>
        <taxon>Agromyces</taxon>
    </lineage>
</organism>
<name>A0ABY4ANH8_9MICO</name>
<feature type="transmembrane region" description="Helical" evidence="1">
    <location>
        <begin position="45"/>
        <end position="65"/>
    </location>
</feature>
<reference evidence="2 3" key="1">
    <citation type="submission" date="2022-03" db="EMBL/GenBank/DDBJ databases">
        <title>Agromyces sp. isolated from the gut of P. brevitarsis seulensis larvae.</title>
        <authorList>
            <person name="Won M."/>
            <person name="Kwon S.-W."/>
        </authorList>
    </citation>
    <scope>NUCLEOTIDE SEQUENCE [LARGE SCALE GENOMIC DNA]</scope>
    <source>
        <strain evidence="2 3">KACC 16215</strain>
    </source>
</reference>
<proteinExistence type="predicted"/>
<dbReference type="Proteomes" id="UP000831304">
    <property type="component" value="Chromosome"/>
</dbReference>
<keyword evidence="1" id="KW-0472">Membrane</keyword>
<evidence type="ECO:0000313" key="2">
    <source>
        <dbReference type="EMBL" id="UOE24673.1"/>
    </source>
</evidence>
<evidence type="ECO:0000313" key="3">
    <source>
        <dbReference type="Proteomes" id="UP000831304"/>
    </source>
</evidence>
<accession>A0ABY4ANH8</accession>
<keyword evidence="1" id="KW-0812">Transmembrane</keyword>
<keyword evidence="3" id="KW-1185">Reference proteome</keyword>